<gene>
    <name evidence="2" type="ORF">RclHR1_05540009</name>
</gene>
<dbReference type="STRING" id="94130.A0A2Z6RMX4"/>
<evidence type="ECO:0000313" key="2">
    <source>
        <dbReference type="EMBL" id="GBC04156.1"/>
    </source>
</evidence>
<feature type="transmembrane region" description="Helical" evidence="1">
    <location>
        <begin position="90"/>
        <end position="111"/>
    </location>
</feature>
<keyword evidence="1" id="KW-0812">Transmembrane</keyword>
<feature type="transmembrane region" description="Helical" evidence="1">
    <location>
        <begin position="162"/>
        <end position="183"/>
    </location>
</feature>
<feature type="transmembrane region" description="Helical" evidence="1">
    <location>
        <begin position="189"/>
        <end position="211"/>
    </location>
</feature>
<evidence type="ECO:0000256" key="1">
    <source>
        <dbReference type="SAM" id="Phobius"/>
    </source>
</evidence>
<accession>A0A2Z6RMX4</accession>
<protein>
    <submittedName>
        <fullName evidence="2">Uncharacterized protein</fullName>
    </submittedName>
</protein>
<reference evidence="2 3" key="1">
    <citation type="submission" date="2017-11" db="EMBL/GenBank/DDBJ databases">
        <title>The genome of Rhizophagus clarus HR1 reveals common genetic basis of auxotrophy among arbuscular mycorrhizal fungi.</title>
        <authorList>
            <person name="Kobayashi Y."/>
        </authorList>
    </citation>
    <scope>NUCLEOTIDE SEQUENCE [LARGE SCALE GENOMIC DNA]</scope>
    <source>
        <strain evidence="2 3">HR1</strain>
    </source>
</reference>
<keyword evidence="1" id="KW-0472">Membrane</keyword>
<name>A0A2Z6RMX4_9GLOM</name>
<dbReference type="Proteomes" id="UP000247702">
    <property type="component" value="Unassembled WGS sequence"/>
</dbReference>
<sequence>MWRCFINTIKFNCPIIIKMFFSFNIIVTSFFISIVLAQGYESTQKPQKNDALTNYIDVLVSFMVPLLIYLTIDYDYDKNVEDLDSRIGNLIYSFIFFIQIGLQEEVAFMIISDEIPLYIKILQHITSFITGIAVIGQLIYLLNKKYNFLNFFNSSLKSIQHIFNFLYYLASFLSIIILCLLVYQFKERITTSFIISLVITSSVICFSIIAINNIMFEEYVLNYAKILDSVGYLMLCYISYFLDYICL</sequence>
<keyword evidence="3" id="KW-1185">Reference proteome</keyword>
<feature type="transmembrane region" description="Helical" evidence="1">
    <location>
        <begin position="20"/>
        <end position="40"/>
    </location>
</feature>
<evidence type="ECO:0000313" key="3">
    <source>
        <dbReference type="Proteomes" id="UP000247702"/>
    </source>
</evidence>
<feature type="transmembrane region" description="Helical" evidence="1">
    <location>
        <begin position="223"/>
        <end position="242"/>
    </location>
</feature>
<dbReference type="EMBL" id="BEXD01003931">
    <property type="protein sequence ID" value="GBC04156.1"/>
    <property type="molecule type" value="Genomic_DNA"/>
</dbReference>
<comment type="caution">
    <text evidence="2">The sequence shown here is derived from an EMBL/GenBank/DDBJ whole genome shotgun (WGS) entry which is preliminary data.</text>
</comment>
<keyword evidence="1" id="KW-1133">Transmembrane helix</keyword>
<feature type="transmembrane region" description="Helical" evidence="1">
    <location>
        <begin position="52"/>
        <end position="70"/>
    </location>
</feature>
<proteinExistence type="predicted"/>
<organism evidence="2 3">
    <name type="scientific">Rhizophagus clarus</name>
    <dbReference type="NCBI Taxonomy" id="94130"/>
    <lineage>
        <taxon>Eukaryota</taxon>
        <taxon>Fungi</taxon>
        <taxon>Fungi incertae sedis</taxon>
        <taxon>Mucoromycota</taxon>
        <taxon>Glomeromycotina</taxon>
        <taxon>Glomeromycetes</taxon>
        <taxon>Glomerales</taxon>
        <taxon>Glomeraceae</taxon>
        <taxon>Rhizophagus</taxon>
    </lineage>
</organism>
<dbReference type="AlphaFoldDB" id="A0A2Z6RMX4"/>
<feature type="transmembrane region" description="Helical" evidence="1">
    <location>
        <begin position="117"/>
        <end position="142"/>
    </location>
</feature>